<evidence type="ECO:0000313" key="2">
    <source>
        <dbReference type="EMBL" id="QHU26849.1"/>
    </source>
</evidence>
<sequence>MSINHAFHIEKLKTDFENIITLKKEIAKIKSIVSEKLSQLKIQYNELVKTNSKKIFLFCLDSFYFQYKTFAMELEHIDRFRSLMNNRMYCDYYKLYNIIIGFVKENRTDLDIDELEVKSYPTYKDLEPFQEYKLEDIKDIHSNILVLINKLYLQLNSKVDCVDHYNENHKIGFSISNFLNTLEYENRLLREQISLYINYVSFFHISEKRQLNRLFMRMQEFYKEIDENININRTFSIADIGEQDRLHRFYIIGEDIEIENILEDLEFTPPTIFTIITDPSGGNPPPTDSAVSLPETNNEEPEPEQENICMETKDNE</sequence>
<organism evidence="2">
    <name type="scientific">viral metagenome</name>
    <dbReference type="NCBI Taxonomy" id="1070528"/>
    <lineage>
        <taxon>unclassified sequences</taxon>
        <taxon>metagenomes</taxon>
        <taxon>organismal metagenomes</taxon>
    </lineage>
</organism>
<dbReference type="EMBL" id="MN740445">
    <property type="protein sequence ID" value="QHU26849.1"/>
    <property type="molecule type" value="Genomic_DNA"/>
</dbReference>
<accession>A0A6C0L7C8</accession>
<name>A0A6C0L7C8_9ZZZZ</name>
<dbReference type="AlphaFoldDB" id="A0A6C0L7C8"/>
<evidence type="ECO:0000256" key="1">
    <source>
        <dbReference type="SAM" id="MobiDB-lite"/>
    </source>
</evidence>
<protein>
    <submittedName>
        <fullName evidence="2">Uncharacterized protein</fullName>
    </submittedName>
</protein>
<proteinExistence type="predicted"/>
<reference evidence="2" key="1">
    <citation type="journal article" date="2020" name="Nature">
        <title>Giant virus diversity and host interactions through global metagenomics.</title>
        <authorList>
            <person name="Schulz F."/>
            <person name="Roux S."/>
            <person name="Paez-Espino D."/>
            <person name="Jungbluth S."/>
            <person name="Walsh D.A."/>
            <person name="Denef V.J."/>
            <person name="McMahon K.D."/>
            <person name="Konstantinidis K.T."/>
            <person name="Eloe-Fadrosh E.A."/>
            <person name="Kyrpides N.C."/>
            <person name="Woyke T."/>
        </authorList>
    </citation>
    <scope>NUCLEOTIDE SEQUENCE</scope>
    <source>
        <strain evidence="2">GVMAG-M-3300027759-42</strain>
    </source>
</reference>
<feature type="region of interest" description="Disordered" evidence="1">
    <location>
        <begin position="275"/>
        <end position="316"/>
    </location>
</feature>